<feature type="repeat" description="Solcar" evidence="11">
    <location>
        <begin position="208"/>
        <end position="293"/>
    </location>
</feature>
<keyword evidence="3 12" id="KW-0813">Transport</keyword>
<feature type="repeat" description="Solcar" evidence="11">
    <location>
        <begin position="322"/>
        <end position="407"/>
    </location>
</feature>
<dbReference type="PRINTS" id="PR00926">
    <property type="entry name" value="MITOCARRIER"/>
</dbReference>
<evidence type="ECO:0000256" key="5">
    <source>
        <dbReference type="ARBA" id="ARBA00022737"/>
    </source>
</evidence>
<evidence type="ECO:0000256" key="4">
    <source>
        <dbReference type="ARBA" id="ARBA00022692"/>
    </source>
</evidence>
<dbReference type="InterPro" id="IPR018108">
    <property type="entry name" value="MCP_transmembrane"/>
</dbReference>
<dbReference type="PANTHER" id="PTHR24089">
    <property type="entry name" value="SOLUTE CARRIER FAMILY 25"/>
    <property type="match status" value="1"/>
</dbReference>
<dbReference type="KEGG" id="rsz:108811762"/>
<evidence type="ECO:0000313" key="13">
    <source>
        <dbReference type="Proteomes" id="UP000504610"/>
    </source>
</evidence>
<keyword evidence="6" id="KW-0999">Mitochondrion inner membrane</keyword>
<evidence type="ECO:0000256" key="11">
    <source>
        <dbReference type="PROSITE-ProRule" id="PRU00282"/>
    </source>
</evidence>
<dbReference type="Proteomes" id="UP000504610">
    <property type="component" value="Chromosome 6"/>
</dbReference>
<dbReference type="Gene3D" id="1.50.40.10">
    <property type="entry name" value="Mitochondrial carrier domain"/>
    <property type="match status" value="1"/>
</dbReference>
<dbReference type="SUPFAM" id="SSF103506">
    <property type="entry name" value="Mitochondrial carrier"/>
    <property type="match status" value="1"/>
</dbReference>
<dbReference type="PROSITE" id="PS50920">
    <property type="entry name" value="SOLCAR"/>
    <property type="match status" value="3"/>
</dbReference>
<dbReference type="GO" id="GO:0055085">
    <property type="term" value="P:transmembrane transport"/>
    <property type="evidence" value="ECO:0007669"/>
    <property type="project" value="InterPro"/>
</dbReference>
<evidence type="ECO:0000256" key="12">
    <source>
        <dbReference type="RuleBase" id="RU000488"/>
    </source>
</evidence>
<dbReference type="RefSeq" id="XP_018439356.1">
    <property type="nucleotide sequence ID" value="XM_018583854.2"/>
</dbReference>
<feature type="repeat" description="Solcar" evidence="11">
    <location>
        <begin position="115"/>
        <end position="198"/>
    </location>
</feature>
<dbReference type="AlphaFoldDB" id="A0A6J0JW96"/>
<comment type="subcellular location">
    <subcellularLocation>
        <location evidence="1">Mitochondrion inner membrane</location>
        <topology evidence="1">Multi-pass membrane protein</topology>
    </subcellularLocation>
</comment>
<keyword evidence="5" id="KW-0677">Repeat</keyword>
<dbReference type="GeneID" id="108811762"/>
<comment type="similarity">
    <text evidence="2 12">Belongs to the mitochondrial carrier (TC 2.A.29) family.</text>
</comment>
<keyword evidence="4 11" id="KW-0812">Transmembrane</keyword>
<dbReference type="OrthoDB" id="270584at2759"/>
<keyword evidence="7" id="KW-1133">Transmembrane helix</keyword>
<gene>
    <name evidence="14" type="primary">LOC108811762</name>
</gene>
<evidence type="ECO:0000256" key="3">
    <source>
        <dbReference type="ARBA" id="ARBA00022448"/>
    </source>
</evidence>
<reference evidence="14" key="2">
    <citation type="submission" date="2025-08" db="UniProtKB">
        <authorList>
            <consortium name="RefSeq"/>
        </authorList>
    </citation>
    <scope>IDENTIFICATION</scope>
    <source>
        <tissue evidence="14">Leaf</tissue>
    </source>
</reference>
<dbReference type="FunFam" id="1.50.40.10:FF:000098">
    <property type="entry name" value="Mitochondrial substrate carrier family protein"/>
    <property type="match status" value="1"/>
</dbReference>
<keyword evidence="9 11" id="KW-0472">Membrane</keyword>
<reference evidence="13" key="1">
    <citation type="journal article" date="2019" name="Database">
        <title>The radish genome database (RadishGD): an integrated information resource for radish genomics.</title>
        <authorList>
            <person name="Yu H.J."/>
            <person name="Baek S."/>
            <person name="Lee Y.J."/>
            <person name="Cho A."/>
            <person name="Mun J.H."/>
        </authorList>
    </citation>
    <scope>NUCLEOTIDE SEQUENCE [LARGE SCALE GENOMIC DNA]</scope>
    <source>
        <strain evidence="13">cv. WK10039</strain>
    </source>
</reference>
<evidence type="ECO:0000256" key="6">
    <source>
        <dbReference type="ARBA" id="ARBA00022792"/>
    </source>
</evidence>
<evidence type="ECO:0000256" key="1">
    <source>
        <dbReference type="ARBA" id="ARBA00004448"/>
    </source>
</evidence>
<evidence type="ECO:0000256" key="10">
    <source>
        <dbReference type="ARBA" id="ARBA00054707"/>
    </source>
</evidence>
<proteinExistence type="inferred from homology"/>
<organism evidence="13 14">
    <name type="scientific">Raphanus sativus</name>
    <name type="common">Radish</name>
    <name type="synonym">Raphanus raphanistrum var. sativus</name>
    <dbReference type="NCBI Taxonomy" id="3726"/>
    <lineage>
        <taxon>Eukaryota</taxon>
        <taxon>Viridiplantae</taxon>
        <taxon>Streptophyta</taxon>
        <taxon>Embryophyta</taxon>
        <taxon>Tracheophyta</taxon>
        <taxon>Spermatophyta</taxon>
        <taxon>Magnoliopsida</taxon>
        <taxon>eudicotyledons</taxon>
        <taxon>Gunneridae</taxon>
        <taxon>Pentapetalae</taxon>
        <taxon>rosids</taxon>
        <taxon>malvids</taxon>
        <taxon>Brassicales</taxon>
        <taxon>Brassicaceae</taxon>
        <taxon>Brassiceae</taxon>
        <taxon>Raphanus</taxon>
    </lineage>
</organism>
<name>A0A6J0JW96_RAPSA</name>
<dbReference type="InterPro" id="IPR023395">
    <property type="entry name" value="MCP_dom_sf"/>
</dbReference>
<sequence length="414" mass="45624">MRGGLDRWIKSEPLDQNGQTLGGSVSFVPCKDCTVSSIRFVGKKSSFLKFRRRDRTRGGALFLSVSLSIKEEEGEGYNGQNSYQSLQLKDSLLIQEAGEKKEKKIKVKENGSGALNTTKHLWAGAFAAMVSRTCIAPLERMKLEYIVRGEQRSLLGLIQRIATTEGVRGFWKGNLVNILRTAPFKSINFYAYDTYRGQLLRLSGNEETTNFERFIAGAAAGVTASLLCLPLDTVRTVMVAPGGEALGGVVGAFRHMIQTEGFFSLYKGLVPSLVSMAPAGAVFYGVYDILKSTYLHTPEGRKRLEHMREEGEELNAFDQLELGPMRTLLYGAIAGACSEAATYPFEVVRRHLQMQSHERKLSTVATCVKIVEQGGVPALYAGLIPSLLQVLPSAAISYFVYEFMKVIMKVESAQ</sequence>
<evidence type="ECO:0000256" key="9">
    <source>
        <dbReference type="ARBA" id="ARBA00023136"/>
    </source>
</evidence>
<evidence type="ECO:0000256" key="8">
    <source>
        <dbReference type="ARBA" id="ARBA00023128"/>
    </source>
</evidence>
<protein>
    <submittedName>
        <fullName evidence="14">Probable mitochondrial adenine nucleotide transporter BTL3</fullName>
    </submittedName>
</protein>
<dbReference type="Pfam" id="PF00153">
    <property type="entry name" value="Mito_carr"/>
    <property type="match status" value="3"/>
</dbReference>
<accession>A0A6J0JW96</accession>
<comment type="function">
    <text evidence="10">Probable mitochondrial adenylate carrier that catalyzes the transport of ATP, ADP and AMP.</text>
</comment>
<evidence type="ECO:0000313" key="14">
    <source>
        <dbReference type="RefSeq" id="XP_018439356.1"/>
    </source>
</evidence>
<keyword evidence="13" id="KW-1185">Reference proteome</keyword>
<dbReference type="GO" id="GO:0005743">
    <property type="term" value="C:mitochondrial inner membrane"/>
    <property type="evidence" value="ECO:0007669"/>
    <property type="project" value="UniProtKB-SubCell"/>
</dbReference>
<keyword evidence="8" id="KW-0496">Mitochondrion</keyword>
<evidence type="ECO:0000256" key="7">
    <source>
        <dbReference type="ARBA" id="ARBA00022989"/>
    </source>
</evidence>
<dbReference type="InterPro" id="IPR002067">
    <property type="entry name" value="MCP"/>
</dbReference>
<evidence type="ECO:0000256" key="2">
    <source>
        <dbReference type="ARBA" id="ARBA00006375"/>
    </source>
</evidence>